<evidence type="ECO:0000313" key="3">
    <source>
        <dbReference type="EMBL" id="GJT48048.1"/>
    </source>
</evidence>
<feature type="compositionally biased region" description="Low complexity" evidence="2">
    <location>
        <begin position="511"/>
        <end position="526"/>
    </location>
</feature>
<reference evidence="3" key="1">
    <citation type="journal article" date="2022" name="Int. J. Mol. Sci.">
        <title>Draft Genome of Tanacetum Coccineum: Genomic Comparison of Closely Related Tanacetum-Family Plants.</title>
        <authorList>
            <person name="Yamashiro T."/>
            <person name="Shiraishi A."/>
            <person name="Nakayama K."/>
            <person name="Satake H."/>
        </authorList>
    </citation>
    <scope>NUCLEOTIDE SEQUENCE</scope>
</reference>
<feature type="compositionally biased region" description="Basic residues" evidence="2">
    <location>
        <begin position="150"/>
        <end position="162"/>
    </location>
</feature>
<feature type="compositionally biased region" description="Low complexity" evidence="2">
    <location>
        <begin position="535"/>
        <end position="556"/>
    </location>
</feature>
<evidence type="ECO:0000256" key="2">
    <source>
        <dbReference type="SAM" id="MobiDB-lite"/>
    </source>
</evidence>
<reference evidence="3" key="2">
    <citation type="submission" date="2022-01" db="EMBL/GenBank/DDBJ databases">
        <authorList>
            <person name="Yamashiro T."/>
            <person name="Shiraishi A."/>
            <person name="Satake H."/>
            <person name="Nakayama K."/>
        </authorList>
    </citation>
    <scope>NUCLEOTIDE SEQUENCE</scope>
</reference>
<name>A0ABQ5EAX2_9ASTR</name>
<organism evidence="3 4">
    <name type="scientific">Tanacetum coccineum</name>
    <dbReference type="NCBI Taxonomy" id="301880"/>
    <lineage>
        <taxon>Eukaryota</taxon>
        <taxon>Viridiplantae</taxon>
        <taxon>Streptophyta</taxon>
        <taxon>Embryophyta</taxon>
        <taxon>Tracheophyta</taxon>
        <taxon>Spermatophyta</taxon>
        <taxon>Magnoliopsida</taxon>
        <taxon>eudicotyledons</taxon>
        <taxon>Gunneridae</taxon>
        <taxon>Pentapetalae</taxon>
        <taxon>asterids</taxon>
        <taxon>campanulids</taxon>
        <taxon>Asterales</taxon>
        <taxon>Asteraceae</taxon>
        <taxon>Asteroideae</taxon>
        <taxon>Anthemideae</taxon>
        <taxon>Anthemidinae</taxon>
        <taxon>Tanacetum</taxon>
    </lineage>
</organism>
<comment type="caution">
    <text evidence="3">The sequence shown here is derived from an EMBL/GenBank/DDBJ whole genome shotgun (WGS) entry which is preliminary data.</text>
</comment>
<feature type="coiled-coil region" evidence="1">
    <location>
        <begin position="387"/>
        <end position="421"/>
    </location>
</feature>
<evidence type="ECO:0000256" key="1">
    <source>
        <dbReference type="SAM" id="Coils"/>
    </source>
</evidence>
<accession>A0ABQ5EAX2</accession>
<feature type="compositionally biased region" description="Polar residues" evidence="2">
    <location>
        <begin position="560"/>
        <end position="574"/>
    </location>
</feature>
<feature type="compositionally biased region" description="Pro residues" evidence="2">
    <location>
        <begin position="492"/>
        <end position="510"/>
    </location>
</feature>
<proteinExistence type="predicted"/>
<sequence length="589" mass="65193">MALHTQGKKKDNLIVIPSVRFTKLIIHHLQSKHRFHSRPDSPLHLPYEEFVLGYLKFSAKGTKLEVFWMPIPNDLITADIQGGQYYNAYLEKVAKHQRYLVGEEGSDPDSPAPKPDKATKPKATKKSKPLAPKAALLVKETSEEPSPAKGSKRGLVTKRRKPTSSLRLVDEFVDEGVPENEPRIGDEEANMQRAVEEKDEKVTLAEVETDIEDLLTPTEKSGEEVSNTVVLGIGTGSSLDPMDEGFIATAYPNVQENLKLTVEEQVILVEPASSTGTLSSLQHIAKDFSFSDQFFNDKPSKAENEITTVETEAESMVSITIQQDSSAIPPLTTPVIDLIYRPDSPNVHRPLPATTTAIATATTTTTILPLPPQPQQSTTDSILIKRIGELEQSMANLIHDNSQLEERLDKHGSRLYKLENLDNPHQVSKVVDEIVTNVVGQAIQALLRDRFRDLLEADMKEILHHRMWESNSYKAYEDHKKLKKKMRHDSPKTPPGSPPHQPPPPPPPTSPSRTSRSSRASESSQLPHPPPPPSTNQSDQSKSTAAPSSSKTSASAEYTAWTTINTRLKPSVSSIPEDLHMDDDLAPDE</sequence>
<dbReference type="EMBL" id="BQNB010016119">
    <property type="protein sequence ID" value="GJT48048.1"/>
    <property type="molecule type" value="Genomic_DNA"/>
</dbReference>
<feature type="region of interest" description="Disordered" evidence="2">
    <location>
        <begin position="478"/>
        <end position="589"/>
    </location>
</feature>
<evidence type="ECO:0000313" key="4">
    <source>
        <dbReference type="Proteomes" id="UP001151760"/>
    </source>
</evidence>
<dbReference type="Proteomes" id="UP001151760">
    <property type="component" value="Unassembled WGS sequence"/>
</dbReference>
<feature type="region of interest" description="Disordered" evidence="2">
    <location>
        <begin position="102"/>
        <end position="162"/>
    </location>
</feature>
<protein>
    <submittedName>
        <fullName evidence="3">Uncharacterized protein</fullName>
    </submittedName>
</protein>
<gene>
    <name evidence="3" type="ORF">Tco_0974205</name>
</gene>
<keyword evidence="1" id="KW-0175">Coiled coil</keyword>
<keyword evidence="4" id="KW-1185">Reference proteome</keyword>